<accession>A0A1S2MDB1</accession>
<keyword evidence="3" id="KW-1185">Reference proteome</keyword>
<dbReference type="RefSeq" id="WP_071316170.1">
    <property type="nucleotide sequence ID" value="NZ_CP063356.2"/>
</dbReference>
<gene>
    <name evidence="2" type="ORF">AWH56_010810</name>
    <name evidence="1" type="ORF">AWH56_05495</name>
</gene>
<dbReference type="Proteomes" id="UP000180175">
    <property type="component" value="Chromosome"/>
</dbReference>
<protein>
    <submittedName>
        <fullName evidence="1">Uncharacterized protein</fullName>
    </submittedName>
</protein>
<sequence length="90" mass="10718">MDKVGLDSKKATPRYEPNENYIFYWIVVFDQLLGDFYNITLLEDENSNLHDICKRFEKKNPKYLVAKAGVGIQTRPPEIKKLPYLFYYHL</sequence>
<evidence type="ECO:0000313" key="3">
    <source>
        <dbReference type="Proteomes" id="UP000180175"/>
    </source>
</evidence>
<dbReference type="AlphaFoldDB" id="A0A1S2MDB1"/>
<reference evidence="2 3" key="3">
    <citation type="journal article" date="2019" name="Int. J. Syst. Evol. Microbiol.">
        <title>Anaerobacillus isosaccharinicus sp. nov., an alkaliphilic bacterium which degrades isosaccharinic acid.</title>
        <authorList>
            <person name="Bassil N.M."/>
            <person name="Lloyd J.R."/>
        </authorList>
    </citation>
    <scope>NUCLEOTIDE SEQUENCE [LARGE SCALE GENOMIC DNA]</scope>
    <source>
        <strain evidence="2 3">NB2006</strain>
    </source>
</reference>
<dbReference type="OrthoDB" id="2889132at2"/>
<name>A0A1S2MDB1_9BACI</name>
<dbReference type="EMBL" id="CP063356">
    <property type="protein sequence ID" value="QOY38005.1"/>
    <property type="molecule type" value="Genomic_DNA"/>
</dbReference>
<reference evidence="1 3" key="1">
    <citation type="submission" date="2016-10" db="EMBL/GenBank/DDBJ databases">
        <title>Draft genome sequences of four alkaliphilic bacteria belonging to the Anaerobacillus genus.</title>
        <authorList>
            <person name="Bassil N.M."/>
            <person name="Lloyd J.R."/>
        </authorList>
    </citation>
    <scope>NUCLEOTIDE SEQUENCE [LARGE SCALE GENOMIC DNA]</scope>
    <source>
        <strain evidence="1 3">NB2006</strain>
    </source>
</reference>
<reference evidence="2" key="4">
    <citation type="submission" date="2020-10" db="EMBL/GenBank/DDBJ databases">
        <authorList>
            <person name="Bassil N.M."/>
            <person name="Lloyd J.R."/>
        </authorList>
    </citation>
    <scope>NUCLEOTIDE SEQUENCE</scope>
    <source>
        <strain evidence="2">NB2006</strain>
    </source>
</reference>
<dbReference type="EMBL" id="LQXD01000044">
    <property type="protein sequence ID" value="OIJ22590.1"/>
    <property type="molecule type" value="Genomic_DNA"/>
</dbReference>
<evidence type="ECO:0000313" key="1">
    <source>
        <dbReference type="EMBL" id="OIJ22590.1"/>
    </source>
</evidence>
<reference evidence="2 3" key="2">
    <citation type="journal article" date="2017" name="Genome Announc.">
        <title>Draft Genome Sequences of Four Alkaliphilic Bacteria Belonging to the Anaerobacillus Genus.</title>
        <authorList>
            <person name="Bassil N.M."/>
            <person name="Lloyd J.R."/>
        </authorList>
    </citation>
    <scope>NUCLEOTIDE SEQUENCE [LARGE SCALE GENOMIC DNA]</scope>
    <source>
        <strain evidence="2 3">NB2006</strain>
    </source>
</reference>
<evidence type="ECO:0000313" key="2">
    <source>
        <dbReference type="EMBL" id="QOY38005.1"/>
    </source>
</evidence>
<dbReference type="KEGG" id="aia:AWH56_010810"/>
<proteinExistence type="predicted"/>
<organism evidence="1 3">
    <name type="scientific">Anaerobacillus isosaccharinicus</name>
    <dbReference type="NCBI Taxonomy" id="1532552"/>
    <lineage>
        <taxon>Bacteria</taxon>
        <taxon>Bacillati</taxon>
        <taxon>Bacillota</taxon>
        <taxon>Bacilli</taxon>
        <taxon>Bacillales</taxon>
        <taxon>Bacillaceae</taxon>
        <taxon>Anaerobacillus</taxon>
    </lineage>
</organism>